<keyword evidence="8" id="KW-0067">ATP-binding</keyword>
<dbReference type="InterPro" id="IPR027417">
    <property type="entry name" value="P-loop_NTPase"/>
</dbReference>
<organism evidence="11 12">
    <name type="scientific">Candidatus Staskawiczbacteria bacterium RIFCSPHIGHO2_01_FULL_36_16</name>
    <dbReference type="NCBI Taxonomy" id="1802200"/>
    <lineage>
        <taxon>Bacteria</taxon>
        <taxon>Candidatus Staskawicziibacteriota</taxon>
    </lineage>
</organism>
<dbReference type="NCBIfam" id="TIGR00150">
    <property type="entry name" value="T6A_YjeE"/>
    <property type="match status" value="1"/>
</dbReference>
<dbReference type="GO" id="GO:0002949">
    <property type="term" value="P:tRNA threonylcarbamoyladenosine modification"/>
    <property type="evidence" value="ECO:0007669"/>
    <property type="project" value="InterPro"/>
</dbReference>
<dbReference type="GO" id="GO:0016740">
    <property type="term" value="F:transferase activity"/>
    <property type="evidence" value="ECO:0007669"/>
    <property type="project" value="UniProtKB-KW"/>
</dbReference>
<dbReference type="GO" id="GO:0005737">
    <property type="term" value="C:cytoplasm"/>
    <property type="evidence" value="ECO:0007669"/>
    <property type="project" value="UniProtKB-SubCell"/>
</dbReference>
<keyword evidence="11" id="KW-0808">Transferase</keyword>
<evidence type="ECO:0000256" key="1">
    <source>
        <dbReference type="ARBA" id="ARBA00004496"/>
    </source>
</evidence>
<proteinExistence type="inferred from homology"/>
<evidence type="ECO:0000313" key="12">
    <source>
        <dbReference type="Proteomes" id="UP000177190"/>
    </source>
</evidence>
<evidence type="ECO:0000256" key="5">
    <source>
        <dbReference type="ARBA" id="ARBA00022694"/>
    </source>
</evidence>
<dbReference type="EMBL" id="MHOM01000052">
    <property type="protein sequence ID" value="OGZ62730.1"/>
    <property type="molecule type" value="Genomic_DNA"/>
</dbReference>
<keyword evidence="6" id="KW-0479">Metal-binding</keyword>
<dbReference type="PANTHER" id="PTHR33540:SF2">
    <property type="entry name" value="TRNA THREONYLCARBAMOYLADENOSINE BIOSYNTHESIS PROTEIN TSAE"/>
    <property type="match status" value="1"/>
</dbReference>
<evidence type="ECO:0000313" key="11">
    <source>
        <dbReference type="EMBL" id="OGZ62730.1"/>
    </source>
</evidence>
<protein>
    <recommendedName>
        <fullName evidence="3">tRNA threonylcarbamoyladenosine biosynthesis protein TsaE</fullName>
    </recommendedName>
    <alternativeName>
        <fullName evidence="10">t(6)A37 threonylcarbamoyladenosine biosynthesis protein TsaE</fullName>
    </alternativeName>
</protein>
<sequence>MIKNELQNPSAGRAIVIGLQGDLGSGKTTFIQGFAKGLGVDEKILSPTFVILKRFKITKSQIPNPKFKNFYHIDCYRLKGAKDILELGFKEIISNPKNIVAIEWPEKIRKVFPPKKIIIKFKLMDENKREIILDEII</sequence>
<dbReference type="Pfam" id="PF02367">
    <property type="entry name" value="TsaE"/>
    <property type="match status" value="1"/>
</dbReference>
<dbReference type="Gene3D" id="3.40.50.300">
    <property type="entry name" value="P-loop containing nucleotide triphosphate hydrolases"/>
    <property type="match status" value="1"/>
</dbReference>
<dbReference type="Proteomes" id="UP000177190">
    <property type="component" value="Unassembled WGS sequence"/>
</dbReference>
<evidence type="ECO:0000256" key="4">
    <source>
        <dbReference type="ARBA" id="ARBA00022490"/>
    </source>
</evidence>
<evidence type="ECO:0000256" key="2">
    <source>
        <dbReference type="ARBA" id="ARBA00007599"/>
    </source>
</evidence>
<evidence type="ECO:0000256" key="7">
    <source>
        <dbReference type="ARBA" id="ARBA00022741"/>
    </source>
</evidence>
<comment type="caution">
    <text evidence="11">The sequence shown here is derived from an EMBL/GenBank/DDBJ whole genome shotgun (WGS) entry which is preliminary data.</text>
</comment>
<keyword evidence="5" id="KW-0819">tRNA processing</keyword>
<comment type="subcellular location">
    <subcellularLocation>
        <location evidence="1">Cytoplasm</location>
    </subcellularLocation>
</comment>
<gene>
    <name evidence="11" type="ORF">A2812_01730</name>
</gene>
<dbReference type="STRING" id="1802200.A2812_01730"/>
<evidence type="ECO:0000256" key="6">
    <source>
        <dbReference type="ARBA" id="ARBA00022723"/>
    </source>
</evidence>
<comment type="similarity">
    <text evidence="2">Belongs to the TsaE family.</text>
</comment>
<dbReference type="GO" id="GO:0005524">
    <property type="term" value="F:ATP binding"/>
    <property type="evidence" value="ECO:0007669"/>
    <property type="project" value="UniProtKB-KW"/>
</dbReference>
<dbReference type="InterPro" id="IPR003442">
    <property type="entry name" value="T6A_TsaE"/>
</dbReference>
<reference evidence="11 12" key="1">
    <citation type="journal article" date="2016" name="Nat. Commun.">
        <title>Thousands of microbial genomes shed light on interconnected biogeochemical processes in an aquifer system.</title>
        <authorList>
            <person name="Anantharaman K."/>
            <person name="Brown C.T."/>
            <person name="Hug L.A."/>
            <person name="Sharon I."/>
            <person name="Castelle C.J."/>
            <person name="Probst A.J."/>
            <person name="Thomas B.C."/>
            <person name="Singh A."/>
            <person name="Wilkins M.J."/>
            <person name="Karaoz U."/>
            <person name="Brodie E.L."/>
            <person name="Williams K.H."/>
            <person name="Hubbard S.S."/>
            <person name="Banfield J.F."/>
        </authorList>
    </citation>
    <scope>NUCLEOTIDE SEQUENCE [LARGE SCALE GENOMIC DNA]</scope>
</reference>
<keyword evidence="9" id="KW-0460">Magnesium</keyword>
<evidence type="ECO:0000256" key="10">
    <source>
        <dbReference type="ARBA" id="ARBA00032441"/>
    </source>
</evidence>
<accession>A0A1G2HKB2</accession>
<dbReference type="AlphaFoldDB" id="A0A1G2HKB2"/>
<evidence type="ECO:0000256" key="9">
    <source>
        <dbReference type="ARBA" id="ARBA00022842"/>
    </source>
</evidence>
<name>A0A1G2HKB2_9BACT</name>
<evidence type="ECO:0000256" key="3">
    <source>
        <dbReference type="ARBA" id="ARBA00019010"/>
    </source>
</evidence>
<keyword evidence="7" id="KW-0547">Nucleotide-binding</keyword>
<dbReference type="SUPFAM" id="SSF52540">
    <property type="entry name" value="P-loop containing nucleoside triphosphate hydrolases"/>
    <property type="match status" value="1"/>
</dbReference>
<keyword evidence="4" id="KW-0963">Cytoplasm</keyword>
<evidence type="ECO:0000256" key="8">
    <source>
        <dbReference type="ARBA" id="ARBA00022840"/>
    </source>
</evidence>
<dbReference type="GO" id="GO:0046872">
    <property type="term" value="F:metal ion binding"/>
    <property type="evidence" value="ECO:0007669"/>
    <property type="project" value="UniProtKB-KW"/>
</dbReference>
<dbReference type="PANTHER" id="PTHR33540">
    <property type="entry name" value="TRNA THREONYLCARBAMOYLADENOSINE BIOSYNTHESIS PROTEIN TSAE"/>
    <property type="match status" value="1"/>
</dbReference>